<dbReference type="InterPro" id="IPR002347">
    <property type="entry name" value="SDR_fam"/>
</dbReference>
<dbReference type="EMBL" id="CAWUHB010000110">
    <property type="protein sequence ID" value="CAK7236174.1"/>
    <property type="molecule type" value="Genomic_DNA"/>
</dbReference>
<dbReference type="PANTHER" id="PTHR43296">
    <property type="entry name" value="PEROXISOMAL 2,4-DIENOYL-COA REDUCTASE"/>
    <property type="match status" value="1"/>
</dbReference>
<proteinExistence type="predicted"/>
<dbReference type="EC" id="1.3.1.124" evidence="3"/>
<dbReference type="PRINTS" id="PR00081">
    <property type="entry name" value="GDHRDH"/>
</dbReference>
<comment type="catalytic activity">
    <reaction evidence="5">
        <text>a (2E,4Z)-dienoyl-CoA + NADPH + H(+) = a 4,5-saturated-(3E)-enoyl-CoA + NADP(+)</text>
        <dbReference type="Rhea" id="RHEA:61892"/>
        <dbReference type="ChEBI" id="CHEBI:15378"/>
        <dbReference type="ChEBI" id="CHEBI:57783"/>
        <dbReference type="ChEBI" id="CHEBI:58349"/>
        <dbReference type="ChEBI" id="CHEBI:85099"/>
        <dbReference type="ChEBI" id="CHEBI:85493"/>
        <dbReference type="EC" id="1.3.1.124"/>
    </reaction>
</comment>
<dbReference type="SUPFAM" id="SSF51735">
    <property type="entry name" value="NAD(P)-binding Rossmann-fold domains"/>
    <property type="match status" value="1"/>
</dbReference>
<comment type="caution">
    <text evidence="6">The sequence shown here is derived from an EMBL/GenBank/DDBJ whole genome shotgun (WGS) entry which is preliminary data.</text>
</comment>
<evidence type="ECO:0000256" key="3">
    <source>
        <dbReference type="ARBA" id="ARBA00026117"/>
    </source>
</evidence>
<evidence type="ECO:0000313" key="6">
    <source>
        <dbReference type="EMBL" id="CAK7236174.1"/>
    </source>
</evidence>
<evidence type="ECO:0000256" key="5">
    <source>
        <dbReference type="ARBA" id="ARBA00048340"/>
    </source>
</evidence>
<keyword evidence="1" id="KW-0521">NADP</keyword>
<evidence type="ECO:0000313" key="7">
    <source>
        <dbReference type="Proteomes" id="UP001642405"/>
    </source>
</evidence>
<evidence type="ECO:0000256" key="2">
    <source>
        <dbReference type="ARBA" id="ARBA00023002"/>
    </source>
</evidence>
<name>A0ABP0CYB1_9PEZI</name>
<dbReference type="Gene3D" id="3.40.50.720">
    <property type="entry name" value="NAD(P)-binding Rossmann-like Domain"/>
    <property type="match status" value="1"/>
</dbReference>
<dbReference type="PANTHER" id="PTHR43296:SF2">
    <property type="entry name" value="PEROXISOMAL 2,4-DIENOYL-COA REDUCTASE [(3E)-ENOYL-COA-PRODUCING]"/>
    <property type="match status" value="1"/>
</dbReference>
<dbReference type="Pfam" id="PF13561">
    <property type="entry name" value="adh_short_C2"/>
    <property type="match status" value="1"/>
</dbReference>
<dbReference type="Proteomes" id="UP001642405">
    <property type="component" value="Unassembled WGS sequence"/>
</dbReference>
<sequence length="336" mass="35101">MSKQQPHEFISPVWRDGIFKGRVAFVTGGAGDICSAQTRALVYLGADACIIGRNVEKTEAAAIDIAKVRKGARVIGIGNVDVRNFETLKKAADRCVAELGSIDFVIAGAAGNFVSPLAGLSPNAFKTVIDIDTLGTFNTMKATIDHLVESAAAHVSPNPENSPPGGRFLAVSATFHYTGLPLQAHLSAAKAGVDSIVNSVALEYGPRGVMANVIAPGPIEGTEGMERLASADAVKEERESAAKMRLRPGIRGGSPGIPSGRWGTVRDIADATVFLFSAAADNVNGHVLVVDGGAWRRQGGSLGVGLDPGMQYPNFLLSGDVVFNVKDGRKTKPSKL</sequence>
<organism evidence="6 7">
    <name type="scientific">Sporothrix curviconia</name>
    <dbReference type="NCBI Taxonomy" id="1260050"/>
    <lineage>
        <taxon>Eukaryota</taxon>
        <taxon>Fungi</taxon>
        <taxon>Dikarya</taxon>
        <taxon>Ascomycota</taxon>
        <taxon>Pezizomycotina</taxon>
        <taxon>Sordariomycetes</taxon>
        <taxon>Sordariomycetidae</taxon>
        <taxon>Ophiostomatales</taxon>
        <taxon>Ophiostomataceae</taxon>
        <taxon>Sporothrix</taxon>
    </lineage>
</organism>
<evidence type="ECO:0000256" key="4">
    <source>
        <dbReference type="ARBA" id="ARBA00048009"/>
    </source>
</evidence>
<evidence type="ECO:0000256" key="1">
    <source>
        <dbReference type="ARBA" id="ARBA00022857"/>
    </source>
</evidence>
<reference evidence="6 7" key="1">
    <citation type="submission" date="2024-01" db="EMBL/GenBank/DDBJ databases">
        <authorList>
            <person name="Allen C."/>
            <person name="Tagirdzhanova G."/>
        </authorList>
    </citation>
    <scope>NUCLEOTIDE SEQUENCE [LARGE SCALE GENOMIC DNA]</scope>
</reference>
<dbReference type="GO" id="GO:0008670">
    <property type="term" value="F:2,4-dienoyl-CoA reductase (NADPH) activity"/>
    <property type="evidence" value="ECO:0007669"/>
    <property type="project" value="UniProtKB-EC"/>
</dbReference>
<dbReference type="CDD" id="cd05369">
    <property type="entry name" value="TER_DECR_SDR_a"/>
    <property type="match status" value="1"/>
</dbReference>
<accession>A0ABP0CYB1</accession>
<comment type="catalytic activity">
    <reaction evidence="4">
        <text>a (2E,4E)-dienoyl-CoA + NADPH + H(+) = a 4,5-saturated-(3E)-enoyl-CoA + NADP(+)</text>
        <dbReference type="Rhea" id="RHEA:45912"/>
        <dbReference type="ChEBI" id="CHEBI:15378"/>
        <dbReference type="ChEBI" id="CHEBI:57783"/>
        <dbReference type="ChEBI" id="CHEBI:58349"/>
        <dbReference type="ChEBI" id="CHEBI:85101"/>
        <dbReference type="ChEBI" id="CHEBI:85493"/>
        <dbReference type="EC" id="1.3.1.124"/>
    </reaction>
</comment>
<protein>
    <recommendedName>
        <fullName evidence="3">2,4-dienoyl-CoA reductase [(3E)-enoyl-CoA-producing]</fullName>
        <ecNumber evidence="3">1.3.1.124</ecNumber>
    </recommendedName>
</protein>
<keyword evidence="7" id="KW-1185">Reference proteome</keyword>
<keyword evidence="2 6" id="KW-0560">Oxidoreductase</keyword>
<dbReference type="InterPro" id="IPR036291">
    <property type="entry name" value="NAD(P)-bd_dom_sf"/>
</dbReference>
<dbReference type="InterPro" id="IPR045017">
    <property type="entry name" value="DECR2-like"/>
</dbReference>
<gene>
    <name evidence="6" type="primary">SPS19</name>
    <name evidence="6" type="ORF">SCUCBS95973_009518</name>
</gene>